<dbReference type="InterPro" id="IPR050330">
    <property type="entry name" value="Bact_OuterMem_StrucFunc"/>
</dbReference>
<dbReference type="GO" id="GO:0016020">
    <property type="term" value="C:membrane"/>
    <property type="evidence" value="ECO:0007669"/>
    <property type="project" value="UniProtKB-UniRule"/>
</dbReference>
<dbReference type="EMBL" id="CACRUT010000008">
    <property type="protein sequence ID" value="VYT85674.1"/>
    <property type="molecule type" value="Genomic_DNA"/>
</dbReference>
<dbReference type="InterPro" id="IPR006665">
    <property type="entry name" value="OmpA-like"/>
</dbReference>
<sequence>MKGLKFCALVLSAGMLLSSCGGNMNNTGKGSLIGAGGGAALGTLIGTLASSNKGKGAGIGAAVGVAVGAGVGALIGKKMDKAKAAAQQVENAQVESVTDANGLQAVKVTFDSGILFNTSSSALSSNATASLAKFASTVLNVNKDMDVAIKGYTDNQGWKNSTAAQSVQKNMDLSLQRANSVSNYLKQCGVSPTQITSVEGLGEADPVADNSTAAGREQNRRVEVYLYASEKMIQEAQAQAGN</sequence>
<proteinExistence type="predicted"/>
<dbReference type="Gene3D" id="3.30.1330.60">
    <property type="entry name" value="OmpA-like domain"/>
    <property type="match status" value="1"/>
</dbReference>
<gene>
    <name evidence="1" type="primary">yiaD_1</name>
    <name evidence="1" type="ORF">PCLFYP37_01307</name>
</gene>
<dbReference type="PANTHER" id="PTHR30329:SF21">
    <property type="entry name" value="LIPOPROTEIN YIAD-RELATED"/>
    <property type="match status" value="1"/>
</dbReference>
<dbReference type="RefSeq" id="WP_008619153.1">
    <property type="nucleotide sequence ID" value="NZ_AP025941.1"/>
</dbReference>
<evidence type="ECO:0000313" key="1">
    <source>
        <dbReference type="EMBL" id="VYT85674.1"/>
    </source>
</evidence>
<dbReference type="GeneID" id="93556979"/>
<dbReference type="PROSITE" id="PS51123">
    <property type="entry name" value="OMPA_2"/>
    <property type="match status" value="1"/>
</dbReference>
<organism evidence="1">
    <name type="scientific">Paraprevotella clara</name>
    <dbReference type="NCBI Taxonomy" id="454154"/>
    <lineage>
        <taxon>Bacteria</taxon>
        <taxon>Pseudomonadati</taxon>
        <taxon>Bacteroidota</taxon>
        <taxon>Bacteroidia</taxon>
        <taxon>Bacteroidales</taxon>
        <taxon>Prevotellaceae</taxon>
        <taxon>Paraprevotella</taxon>
    </lineage>
</organism>
<name>A0A6N3A136_9BACT</name>
<accession>A0A6N3A136</accession>
<dbReference type="PANTHER" id="PTHR30329">
    <property type="entry name" value="STATOR ELEMENT OF FLAGELLAR MOTOR COMPLEX"/>
    <property type="match status" value="1"/>
</dbReference>
<dbReference type="InterPro" id="IPR039567">
    <property type="entry name" value="Gly-zipper"/>
</dbReference>
<dbReference type="Pfam" id="PF00691">
    <property type="entry name" value="OmpA"/>
    <property type="match status" value="1"/>
</dbReference>
<dbReference type="SUPFAM" id="SSF103088">
    <property type="entry name" value="OmpA-like"/>
    <property type="match status" value="1"/>
</dbReference>
<dbReference type="AlphaFoldDB" id="A0A6N3A136"/>
<dbReference type="InterPro" id="IPR036737">
    <property type="entry name" value="OmpA-like_sf"/>
</dbReference>
<reference evidence="1" key="1">
    <citation type="submission" date="2019-11" db="EMBL/GenBank/DDBJ databases">
        <authorList>
            <person name="Feng L."/>
        </authorList>
    </citation>
    <scope>NUCLEOTIDE SEQUENCE</scope>
    <source>
        <strain evidence="1">PclaraLFYP37</strain>
    </source>
</reference>
<dbReference type="Pfam" id="PF13488">
    <property type="entry name" value="Gly-zipper_Omp"/>
    <property type="match status" value="1"/>
</dbReference>
<dbReference type="PROSITE" id="PS51257">
    <property type="entry name" value="PROKAR_LIPOPROTEIN"/>
    <property type="match status" value="1"/>
</dbReference>
<dbReference type="CDD" id="cd07185">
    <property type="entry name" value="OmpA_C-like"/>
    <property type="match status" value="1"/>
</dbReference>
<protein>
    <submittedName>
        <fullName evidence="1">Putative lipoprotein YiaD</fullName>
    </submittedName>
</protein>
<keyword evidence="1" id="KW-0449">Lipoprotein</keyword>